<dbReference type="GO" id="GO:0016020">
    <property type="term" value="C:membrane"/>
    <property type="evidence" value="ECO:0007669"/>
    <property type="project" value="UniProtKB-SubCell"/>
</dbReference>
<evidence type="ECO:0000313" key="10">
    <source>
        <dbReference type="EMBL" id="JAC68364.1"/>
    </source>
</evidence>
<feature type="transmembrane region" description="Helical" evidence="8">
    <location>
        <begin position="129"/>
        <end position="147"/>
    </location>
</feature>
<keyword evidence="3 8" id="KW-0812">Transmembrane</keyword>
<evidence type="ECO:0000256" key="6">
    <source>
        <dbReference type="ARBA" id="ARBA00023136"/>
    </source>
</evidence>
<dbReference type="EMBL" id="GBEZ01020655">
    <property type="protein sequence ID" value="JAC66031.1"/>
    <property type="molecule type" value="Transcribed_RNA"/>
</dbReference>
<gene>
    <name evidence="9" type="ORF">TSPGSL018_14637</name>
    <name evidence="10" type="ORF">TSPGSL018_8912</name>
</gene>
<evidence type="ECO:0000256" key="3">
    <source>
        <dbReference type="ARBA" id="ARBA00022692"/>
    </source>
</evidence>
<dbReference type="Pfam" id="PF06105">
    <property type="entry name" value="Aph-1"/>
    <property type="match status" value="1"/>
</dbReference>
<feature type="transmembrane region" description="Helical" evidence="8">
    <location>
        <begin position="6"/>
        <end position="24"/>
    </location>
</feature>
<evidence type="ECO:0000256" key="5">
    <source>
        <dbReference type="ARBA" id="ARBA00022989"/>
    </source>
</evidence>
<keyword evidence="5 8" id="KW-1133">Transmembrane helix</keyword>
<evidence type="ECO:0000313" key="9">
    <source>
        <dbReference type="EMBL" id="JAC66031.1"/>
    </source>
</evidence>
<feature type="transmembrane region" description="Helical" evidence="8">
    <location>
        <begin position="63"/>
        <end position="87"/>
    </location>
</feature>
<proteinExistence type="inferred from homology"/>
<protein>
    <submittedName>
        <fullName evidence="10">Gamma-secretase subunit aph1-like</fullName>
    </submittedName>
</protein>
<comment type="similarity">
    <text evidence="2">Belongs to the APH-1 family.</text>
</comment>
<dbReference type="PANTHER" id="PTHR12889">
    <property type="entry name" value="GAMMA-SECRETASE SUBUNIT APH-1"/>
    <property type="match status" value="1"/>
</dbReference>
<dbReference type="GO" id="GO:0007219">
    <property type="term" value="P:Notch signaling pathway"/>
    <property type="evidence" value="ECO:0007669"/>
    <property type="project" value="UniProtKB-KW"/>
</dbReference>
<dbReference type="EMBL" id="GBEZ01018032">
    <property type="protein sequence ID" value="JAC68364.1"/>
    <property type="molecule type" value="Transcribed_RNA"/>
</dbReference>
<evidence type="ECO:0000256" key="8">
    <source>
        <dbReference type="SAM" id="Phobius"/>
    </source>
</evidence>
<evidence type="ECO:0000256" key="1">
    <source>
        <dbReference type="ARBA" id="ARBA00004141"/>
    </source>
</evidence>
<feature type="compositionally biased region" description="Pro residues" evidence="7">
    <location>
        <begin position="270"/>
        <end position="279"/>
    </location>
</feature>
<feature type="transmembrane region" description="Helical" evidence="8">
    <location>
        <begin position="31"/>
        <end position="57"/>
    </location>
</feature>
<keyword evidence="4" id="KW-0914">Notch signaling pathway</keyword>
<evidence type="ECO:0000256" key="4">
    <source>
        <dbReference type="ARBA" id="ARBA00022976"/>
    </source>
</evidence>
<feature type="compositionally biased region" description="Low complexity" evidence="7">
    <location>
        <begin position="248"/>
        <end position="262"/>
    </location>
</feature>
<comment type="subcellular location">
    <subcellularLocation>
        <location evidence="1">Membrane</location>
        <topology evidence="1">Multi-pass membrane protein</topology>
    </subcellularLocation>
</comment>
<feature type="region of interest" description="Disordered" evidence="7">
    <location>
        <begin position="248"/>
        <end position="279"/>
    </location>
</feature>
<keyword evidence="6 8" id="KW-0472">Membrane</keyword>
<evidence type="ECO:0000256" key="7">
    <source>
        <dbReference type="SAM" id="MobiDB-lite"/>
    </source>
</evidence>
<evidence type="ECO:0000256" key="2">
    <source>
        <dbReference type="ARBA" id="ARBA00005577"/>
    </source>
</evidence>
<dbReference type="GO" id="GO:0016485">
    <property type="term" value="P:protein processing"/>
    <property type="evidence" value="ECO:0007669"/>
    <property type="project" value="InterPro"/>
</dbReference>
<dbReference type="AlphaFoldDB" id="A0A061RC53"/>
<sequence length="279" mass="29749">MGFAYWFGSLLIGVGPGIAIYSSFVGRKSFLVLLSLASAFYWLLSLFLVACIFRGFVPLPLSVGPYAALLLVSVFAQEGLRLVLYWINRRVVSAVNRLAHTMDMPMLSELDEREISLSYGMGHGFSHSIFFFVSFLQLALGDGTYYAETCPGLSFFLVSALNSLAFLLLHSFGMVVSFDGMRRKQRYYAAFTPAVHLSAALLTLGNLSRGGCVVVAPLVMALSLTPAAVAARTSWAIAAQSPRSYLVGQAEPGGAEPAADAGSMSEVPLNGPPGPPGAS</sequence>
<dbReference type="InterPro" id="IPR009294">
    <property type="entry name" value="Aph-1"/>
</dbReference>
<reference evidence="10" key="1">
    <citation type="submission" date="2014-05" db="EMBL/GenBank/DDBJ databases">
        <title>The transcriptome of the halophilic microalga Tetraselmis sp. GSL018 isolated from the Great Salt Lake, Utah.</title>
        <authorList>
            <person name="Jinkerson R.E."/>
            <person name="D'Adamo S."/>
            <person name="Posewitz M.C."/>
        </authorList>
    </citation>
    <scope>NUCLEOTIDE SEQUENCE</scope>
    <source>
        <strain evidence="10">GSL018</strain>
    </source>
</reference>
<name>A0A061RC53_9CHLO</name>
<organism evidence="10">
    <name type="scientific">Tetraselmis sp. GSL018</name>
    <dbReference type="NCBI Taxonomy" id="582737"/>
    <lineage>
        <taxon>Eukaryota</taxon>
        <taxon>Viridiplantae</taxon>
        <taxon>Chlorophyta</taxon>
        <taxon>core chlorophytes</taxon>
        <taxon>Chlorodendrophyceae</taxon>
        <taxon>Chlorodendrales</taxon>
        <taxon>Chlorodendraceae</taxon>
        <taxon>Tetraselmis</taxon>
    </lineage>
</organism>
<feature type="transmembrane region" description="Helical" evidence="8">
    <location>
        <begin position="153"/>
        <end position="175"/>
    </location>
</feature>
<accession>A0A061RC53</accession>